<sequence length="85" mass="9552">MMLKSQWSSLYFIGNMYNPDKKRGIIANIDADKDVNLKDVAIVAKDVAAIEKDAEIEENADVQGRQAESQAQIYQIDLEHADKVL</sequence>
<organism evidence="1">
    <name type="scientific">Tanacetum cinerariifolium</name>
    <name type="common">Dalmatian daisy</name>
    <name type="synonym">Chrysanthemum cinerariifolium</name>
    <dbReference type="NCBI Taxonomy" id="118510"/>
    <lineage>
        <taxon>Eukaryota</taxon>
        <taxon>Viridiplantae</taxon>
        <taxon>Streptophyta</taxon>
        <taxon>Embryophyta</taxon>
        <taxon>Tracheophyta</taxon>
        <taxon>Spermatophyta</taxon>
        <taxon>Magnoliopsida</taxon>
        <taxon>eudicotyledons</taxon>
        <taxon>Gunneridae</taxon>
        <taxon>Pentapetalae</taxon>
        <taxon>asterids</taxon>
        <taxon>campanulids</taxon>
        <taxon>Asterales</taxon>
        <taxon>Asteraceae</taxon>
        <taxon>Asteroideae</taxon>
        <taxon>Anthemideae</taxon>
        <taxon>Anthemidinae</taxon>
        <taxon>Tanacetum</taxon>
    </lineage>
</organism>
<evidence type="ECO:0000313" key="1">
    <source>
        <dbReference type="EMBL" id="GFC81666.1"/>
    </source>
</evidence>
<dbReference type="AlphaFoldDB" id="A0A699R7S2"/>
<dbReference type="EMBL" id="BKCJ011080778">
    <property type="protein sequence ID" value="GFC81666.1"/>
    <property type="molecule type" value="Genomic_DNA"/>
</dbReference>
<accession>A0A699R7S2</accession>
<comment type="caution">
    <text evidence="1">The sequence shown here is derived from an EMBL/GenBank/DDBJ whole genome shotgun (WGS) entry which is preliminary data.</text>
</comment>
<gene>
    <name evidence="1" type="ORF">Tci_853636</name>
</gene>
<reference evidence="1" key="1">
    <citation type="journal article" date="2019" name="Sci. Rep.">
        <title>Draft genome of Tanacetum cinerariifolium, the natural source of mosquito coil.</title>
        <authorList>
            <person name="Yamashiro T."/>
            <person name="Shiraishi A."/>
            <person name="Satake H."/>
            <person name="Nakayama K."/>
        </authorList>
    </citation>
    <scope>NUCLEOTIDE SEQUENCE</scope>
</reference>
<name>A0A699R7S2_TANCI</name>
<feature type="non-terminal residue" evidence="1">
    <location>
        <position position="85"/>
    </location>
</feature>
<protein>
    <submittedName>
        <fullName evidence="1">Uncharacterized protein</fullName>
    </submittedName>
</protein>
<proteinExistence type="predicted"/>